<proteinExistence type="predicted"/>
<organism evidence="1 2">
    <name type="scientific">Halogeometricum salsisoli</name>
    <dbReference type="NCBI Taxonomy" id="2950536"/>
    <lineage>
        <taxon>Archaea</taxon>
        <taxon>Methanobacteriati</taxon>
        <taxon>Methanobacteriota</taxon>
        <taxon>Stenosarchaea group</taxon>
        <taxon>Halobacteria</taxon>
        <taxon>Halobacteriales</taxon>
        <taxon>Haloferacaceae</taxon>
        <taxon>Halogeometricum</taxon>
    </lineage>
</organism>
<dbReference type="RefSeq" id="WP_310925085.1">
    <property type="nucleotide sequence ID" value="NZ_JAMQOP010000003.1"/>
</dbReference>
<dbReference type="Proteomes" id="UP001257060">
    <property type="component" value="Unassembled WGS sequence"/>
</dbReference>
<comment type="caution">
    <text evidence="1">The sequence shown here is derived from an EMBL/GenBank/DDBJ whole genome shotgun (WGS) entry which is preliminary data.</text>
</comment>
<dbReference type="Gene3D" id="1.10.10.10">
    <property type="entry name" value="Winged helix-like DNA-binding domain superfamily/Winged helix DNA-binding domain"/>
    <property type="match status" value="1"/>
</dbReference>
<evidence type="ECO:0000313" key="2">
    <source>
        <dbReference type="Proteomes" id="UP001257060"/>
    </source>
</evidence>
<evidence type="ECO:0000313" key="1">
    <source>
        <dbReference type="EMBL" id="MDS0300192.1"/>
    </source>
</evidence>
<dbReference type="InterPro" id="IPR036390">
    <property type="entry name" value="WH_DNA-bd_sf"/>
</dbReference>
<reference evidence="1 2" key="1">
    <citation type="submission" date="2022-06" db="EMBL/GenBank/DDBJ databases">
        <title>Halogeometricum sp. a new haloarchaeum isolate from saline soil.</title>
        <authorList>
            <person name="Strakova D."/>
            <person name="Galisteo C."/>
            <person name="Sanchez-Porro C."/>
            <person name="Ventosa A."/>
        </authorList>
    </citation>
    <scope>NUCLEOTIDE SEQUENCE [LARGE SCALE GENOMIC DNA]</scope>
    <source>
        <strain evidence="1 2">S1BR25-6</strain>
    </source>
</reference>
<sequence length="172" mass="20638">MNENARYPDWDLKDRDRYILGELADDPTLSAQELRDLLEEKYGIDVSRVTVSESIRQMREEGVFRETVIPNEEYLFFSLFEYQFFPPNFAAEWRAAMEFIRSDEHTLFFFLADGQYQWKSVMIFRDIEQQSRWIHEFYKAYGDLILDLKNTVVTNVLKFSADPEVFRTLLKD</sequence>
<protein>
    <submittedName>
        <fullName evidence="1">Winged helix-turn-helix domain-containing protein</fullName>
    </submittedName>
</protein>
<dbReference type="EMBL" id="JAMQOP010000003">
    <property type="protein sequence ID" value="MDS0300192.1"/>
    <property type="molecule type" value="Genomic_DNA"/>
</dbReference>
<accession>A0ABU2GHB3</accession>
<dbReference type="SUPFAM" id="SSF46785">
    <property type="entry name" value="Winged helix' DNA-binding domain"/>
    <property type="match status" value="1"/>
</dbReference>
<dbReference type="InterPro" id="IPR036388">
    <property type="entry name" value="WH-like_DNA-bd_sf"/>
</dbReference>
<gene>
    <name evidence="1" type="ORF">NDI76_15705</name>
</gene>
<keyword evidence="2" id="KW-1185">Reference proteome</keyword>
<name>A0ABU2GHB3_9EURY</name>